<dbReference type="Proteomes" id="UP000681722">
    <property type="component" value="Unassembled WGS sequence"/>
</dbReference>
<gene>
    <name evidence="2" type="ORF">GPM918_LOCUS43455</name>
    <name evidence="3" type="ORF">SRO942_LOCUS44950</name>
</gene>
<keyword evidence="4" id="KW-1185">Reference proteome</keyword>
<proteinExistence type="predicted"/>
<evidence type="ECO:0000313" key="3">
    <source>
        <dbReference type="EMBL" id="CAF4503510.1"/>
    </source>
</evidence>
<feature type="non-terminal residue" evidence="2">
    <location>
        <position position="1"/>
    </location>
</feature>
<evidence type="ECO:0000313" key="2">
    <source>
        <dbReference type="EMBL" id="CAF1616473.1"/>
    </source>
</evidence>
<evidence type="ECO:0000256" key="1">
    <source>
        <dbReference type="SAM" id="MobiDB-lite"/>
    </source>
</evidence>
<dbReference type="EMBL" id="CAJOBC010106421">
    <property type="protein sequence ID" value="CAF4503510.1"/>
    <property type="molecule type" value="Genomic_DNA"/>
</dbReference>
<feature type="compositionally biased region" description="Basic and acidic residues" evidence="1">
    <location>
        <begin position="34"/>
        <end position="43"/>
    </location>
</feature>
<organism evidence="2 4">
    <name type="scientific">Didymodactylos carnosus</name>
    <dbReference type="NCBI Taxonomy" id="1234261"/>
    <lineage>
        <taxon>Eukaryota</taxon>
        <taxon>Metazoa</taxon>
        <taxon>Spiralia</taxon>
        <taxon>Gnathifera</taxon>
        <taxon>Rotifera</taxon>
        <taxon>Eurotatoria</taxon>
        <taxon>Bdelloidea</taxon>
        <taxon>Philodinida</taxon>
        <taxon>Philodinidae</taxon>
        <taxon>Didymodactylos</taxon>
    </lineage>
</organism>
<dbReference type="EMBL" id="CAJNOQ010039449">
    <property type="protein sequence ID" value="CAF1616473.1"/>
    <property type="molecule type" value="Genomic_DNA"/>
</dbReference>
<name>A0A816C2C4_9BILA</name>
<accession>A0A816C2C4</accession>
<feature type="region of interest" description="Disordered" evidence="1">
    <location>
        <begin position="34"/>
        <end position="55"/>
    </location>
</feature>
<sequence>WIENAHVANWYEELQVIGGIADEEYIRDGDRQVEEGIRDEDRPQAVQNEIKISHE</sequence>
<evidence type="ECO:0000313" key="4">
    <source>
        <dbReference type="Proteomes" id="UP000663829"/>
    </source>
</evidence>
<comment type="caution">
    <text evidence="2">The sequence shown here is derived from an EMBL/GenBank/DDBJ whole genome shotgun (WGS) entry which is preliminary data.</text>
</comment>
<reference evidence="2" key="1">
    <citation type="submission" date="2021-02" db="EMBL/GenBank/DDBJ databases">
        <authorList>
            <person name="Nowell W R."/>
        </authorList>
    </citation>
    <scope>NUCLEOTIDE SEQUENCE</scope>
</reference>
<dbReference type="AlphaFoldDB" id="A0A816C2C4"/>
<protein>
    <submittedName>
        <fullName evidence="2">Uncharacterized protein</fullName>
    </submittedName>
</protein>
<dbReference type="Proteomes" id="UP000663829">
    <property type="component" value="Unassembled WGS sequence"/>
</dbReference>